<dbReference type="EMBL" id="CAKLCB010000247">
    <property type="protein sequence ID" value="CAH0517633.1"/>
    <property type="molecule type" value="Genomic_DNA"/>
</dbReference>
<evidence type="ECO:0000313" key="4">
    <source>
        <dbReference type="Proteomes" id="UP001160483"/>
    </source>
</evidence>
<dbReference type="EMBL" id="CAKKTJ010000088">
    <property type="protein sequence ID" value="CAH0473854.1"/>
    <property type="molecule type" value="Genomic_DNA"/>
</dbReference>
<evidence type="ECO:0000313" key="2">
    <source>
        <dbReference type="EMBL" id="CAH0517633.1"/>
    </source>
</evidence>
<reference evidence="1 3" key="1">
    <citation type="submission" date="2021-11" db="EMBL/GenBank/DDBJ databases">
        <authorList>
            <person name="Islam A."/>
            <person name="Islam S."/>
            <person name="Flora M.S."/>
            <person name="Rahman M."/>
            <person name="Ziaur R.M."/>
            <person name="Epstein J.H."/>
            <person name="Hassan M."/>
            <person name="Klassen M."/>
            <person name="Woodard K."/>
            <person name="Webb A."/>
            <person name="Webby R.J."/>
            <person name="El Zowalaty M.E."/>
        </authorList>
    </citation>
    <scope>NUCLEOTIDE SEQUENCE</scope>
    <source>
        <strain evidence="2">Pbs1</strain>
        <strain evidence="1">Pbs3</strain>
    </source>
</reference>
<gene>
    <name evidence="2" type="ORF">PBS001_LOCUS4227</name>
    <name evidence="1" type="ORF">PBS003_LOCUS729</name>
</gene>
<keyword evidence="3" id="KW-1185">Reference proteome</keyword>
<sequence length="128" mass="14533">MFPLVRMTEDAANIEHFRTLHRNLLRTKQYISTIEETLDENDGRKRKISINSCRNQQQQAQSNKLQDVDGSWSQSTGNRILAGLHTFNYATSSRVFQEPCNAVCNGAQHMADVAKQVASMGFHCASMW</sequence>
<name>A0AAU9KJ62_9STRA</name>
<evidence type="ECO:0000313" key="3">
    <source>
        <dbReference type="Proteomes" id="UP001158986"/>
    </source>
</evidence>
<protein>
    <submittedName>
        <fullName evidence="1">Uncharacterized protein</fullName>
    </submittedName>
</protein>
<evidence type="ECO:0000313" key="1">
    <source>
        <dbReference type="EMBL" id="CAH0473854.1"/>
    </source>
</evidence>
<dbReference type="Proteomes" id="UP001158986">
    <property type="component" value="Unassembled WGS sequence"/>
</dbReference>
<dbReference type="AlphaFoldDB" id="A0AAU9KJ62"/>
<accession>A0AAU9KJ62</accession>
<dbReference type="Proteomes" id="UP001160483">
    <property type="component" value="Unassembled WGS sequence"/>
</dbReference>
<organism evidence="1 4">
    <name type="scientific">Peronospora belbahrii</name>
    <dbReference type="NCBI Taxonomy" id="622444"/>
    <lineage>
        <taxon>Eukaryota</taxon>
        <taxon>Sar</taxon>
        <taxon>Stramenopiles</taxon>
        <taxon>Oomycota</taxon>
        <taxon>Peronosporomycetes</taxon>
        <taxon>Peronosporales</taxon>
        <taxon>Peronosporaceae</taxon>
        <taxon>Peronospora</taxon>
    </lineage>
</organism>
<proteinExistence type="predicted"/>
<comment type="caution">
    <text evidence="1">The sequence shown here is derived from an EMBL/GenBank/DDBJ whole genome shotgun (WGS) entry which is preliminary data.</text>
</comment>